<dbReference type="GO" id="GO:0004674">
    <property type="term" value="F:protein serine/threonine kinase activity"/>
    <property type="evidence" value="ECO:0007669"/>
    <property type="project" value="UniProtKB-KW"/>
</dbReference>
<feature type="region of interest" description="Disordered" evidence="11">
    <location>
        <begin position="381"/>
        <end position="423"/>
    </location>
</feature>
<dbReference type="InterPro" id="IPR017441">
    <property type="entry name" value="Protein_kinase_ATP_BS"/>
</dbReference>
<evidence type="ECO:0000256" key="2">
    <source>
        <dbReference type="ARBA" id="ARBA00022553"/>
    </source>
</evidence>
<feature type="region of interest" description="Disordered" evidence="11">
    <location>
        <begin position="107"/>
        <end position="207"/>
    </location>
</feature>
<evidence type="ECO:0000259" key="12">
    <source>
        <dbReference type="PROSITE" id="PS50011"/>
    </source>
</evidence>
<dbReference type="GO" id="GO:0071474">
    <property type="term" value="P:cellular hyperosmotic response"/>
    <property type="evidence" value="ECO:0007669"/>
    <property type="project" value="EnsemblFungi"/>
</dbReference>
<dbReference type="EMBL" id="FQNF01000082">
    <property type="protein sequence ID" value="SGZ41159.1"/>
    <property type="molecule type" value="Genomic_DNA"/>
</dbReference>
<feature type="compositionally biased region" description="Low complexity" evidence="11">
    <location>
        <begin position="247"/>
        <end position="256"/>
    </location>
</feature>
<sequence>MEANNLLPSDINQLKKKILNRSASFKKKASNEQHDAPKYNNDLAINEETKEDNDHSKNNNIEELNQNKPFDGNNNATGQKLEDSVSSNNINMNIQARVLAFHEQRQNLKRSTSMKKPKDIIKGLSNNNSNEDFSQYNSNLSNEKEKPLSNAHSDNYLSEKRGSVGNSSPSTPIDVVNKPLPPLPTDKKRTNPIPQENIDTNSIANKTANHNSKLIEKKLQKMSLLQNRSKNLSSLLPRKKVFDDETSSVSSIVTTDSDPDFENESNNKRGTQLPLPNNSSASIDKGRKLSSSPTQTRHFSTKPSSPFRTTTFGMNKEASEREMNPKRKAPPVPSNFQFSTSNISTAQQSTTPMQNRSQQKVKMGLSARRGLKLDISQMHKSNLSTSSVNSNGNNTNETNLKLPVHSNKPSVDMSHSTDSISSTDSMRSFLKNNVNSSQILSKRSNNLRNSLNTTGTDSLNTNNPNNSIGSLSGVGSIFANFSKYLNIKNGSLNFAGKLSLSSDGINFSNGSSFSITLDELEYIGELGRGNYGNVSKVLHKPTQIIMAMKEVRLELDESKFRQILMELDVLHKCSSPYIVDFYGAFFVEGAVYMCMECMDGGSLDKLYSGKGACDDNGNPLGVPEPILAKIAIAVISGLKVLKDDHNIIHRDVKPTNILCSAKEGTVKLCDFGVSGNLVASLAKTNIGCQSYMAPERIKSFNPDAATYTVHSDIWSLGLTLLEVALGTYPYPPETFDNIFSQLSAIVDGKPPSLPKDRFSPLAQDFINCCLQKDPEKRPYYKELLEHPWLQKYEKEDVDMSGFFTERLKKIHEYEIEHNIHEGDQGINNGENNSFINTSMSSESNSIPPLHRGGLMSS</sequence>
<evidence type="ECO:0000256" key="8">
    <source>
        <dbReference type="ARBA" id="ARBA00038999"/>
    </source>
</evidence>
<comment type="catalytic activity">
    <reaction evidence="9">
        <text>L-seryl-[protein] + ATP = O-phospho-L-seryl-[protein] + ADP + H(+)</text>
        <dbReference type="Rhea" id="RHEA:17989"/>
        <dbReference type="Rhea" id="RHEA-COMP:9863"/>
        <dbReference type="Rhea" id="RHEA-COMP:11604"/>
        <dbReference type="ChEBI" id="CHEBI:15378"/>
        <dbReference type="ChEBI" id="CHEBI:29999"/>
        <dbReference type="ChEBI" id="CHEBI:30616"/>
        <dbReference type="ChEBI" id="CHEBI:83421"/>
        <dbReference type="ChEBI" id="CHEBI:456216"/>
        <dbReference type="EC" id="2.7.12.2"/>
    </reaction>
</comment>
<dbReference type="GO" id="GO:0038066">
    <property type="term" value="P:p38MAPK cascade"/>
    <property type="evidence" value="ECO:0007669"/>
    <property type="project" value="EnsemblFungi"/>
</dbReference>
<feature type="compositionally biased region" description="Low complexity" evidence="11">
    <location>
        <begin position="410"/>
        <end position="423"/>
    </location>
</feature>
<dbReference type="FunFam" id="3.30.200.20:FF:000341">
    <property type="entry name" value="MAP kinase kinase PBS2"/>
    <property type="match status" value="1"/>
</dbReference>
<keyword evidence="3" id="KW-0808">Transferase</keyword>
<proteinExistence type="inferred from homology"/>
<dbReference type="EC" id="2.7.12.2" evidence="8"/>
<dbReference type="Gene3D" id="3.30.200.20">
    <property type="entry name" value="Phosphorylase Kinase, domain 1"/>
    <property type="match status" value="1"/>
</dbReference>
<feature type="binding site" evidence="10">
    <location>
        <position position="549"/>
    </location>
    <ligand>
        <name>ATP</name>
        <dbReference type="ChEBI" id="CHEBI:30616"/>
    </ligand>
</feature>
<dbReference type="PANTHER" id="PTHR48013:SF25">
    <property type="entry name" value="MAP KINASE KINASE PBS2"/>
    <property type="match status" value="1"/>
</dbReference>
<feature type="compositionally biased region" description="Low complexity" evidence="11">
    <location>
        <begin position="443"/>
        <end position="454"/>
    </location>
</feature>
<feature type="compositionally biased region" description="Polar residues" evidence="11">
    <location>
        <begin position="289"/>
        <end position="313"/>
    </location>
</feature>
<feature type="compositionally biased region" description="Low complexity" evidence="11">
    <location>
        <begin position="381"/>
        <end position="399"/>
    </location>
</feature>
<dbReference type="SMART" id="SM00220">
    <property type="entry name" value="S_TKc"/>
    <property type="match status" value="1"/>
</dbReference>
<feature type="region of interest" description="Disordered" evidence="11">
    <location>
        <begin position="440"/>
        <end position="462"/>
    </location>
</feature>
<dbReference type="PANTHER" id="PTHR48013">
    <property type="entry name" value="DUAL SPECIFICITY MITOGEN-ACTIVATED PROTEIN KINASE KINASE 5-RELATED"/>
    <property type="match status" value="1"/>
</dbReference>
<feature type="compositionally biased region" description="Polar residues" evidence="11">
    <location>
        <begin position="58"/>
        <end position="82"/>
    </location>
</feature>
<feature type="compositionally biased region" description="Polar residues" evidence="11">
    <location>
        <begin position="192"/>
        <end position="207"/>
    </location>
</feature>
<evidence type="ECO:0000256" key="9">
    <source>
        <dbReference type="ARBA" id="ARBA00049014"/>
    </source>
</evidence>
<keyword evidence="1" id="KW-0723">Serine/threonine-protein kinase</keyword>
<dbReference type="VEuPathDB" id="FungiDB:HGUI_03359"/>
<comment type="similarity">
    <text evidence="7">Belongs to the protein kinase superfamily. STE Ser/Thr protein kinase family. MAP kinase kinase subfamily.</text>
</comment>
<feature type="region of interest" description="Disordered" evidence="11">
    <location>
        <begin position="22"/>
        <end position="82"/>
    </location>
</feature>
<keyword evidence="2" id="KW-0597">Phosphoprotein</keyword>
<dbReference type="GO" id="GO:0004708">
    <property type="term" value="F:MAP kinase kinase activity"/>
    <property type="evidence" value="ECO:0007669"/>
    <property type="project" value="UniProtKB-EC"/>
</dbReference>
<keyword evidence="5 13" id="KW-0418">Kinase</keyword>
<evidence type="ECO:0000256" key="7">
    <source>
        <dbReference type="ARBA" id="ARBA00038035"/>
    </source>
</evidence>
<dbReference type="GO" id="GO:0005078">
    <property type="term" value="F:MAP-kinase scaffold activity"/>
    <property type="evidence" value="ECO:0007669"/>
    <property type="project" value="EnsemblFungi"/>
</dbReference>
<dbReference type="PROSITE" id="PS00108">
    <property type="entry name" value="PROTEIN_KINASE_ST"/>
    <property type="match status" value="1"/>
</dbReference>
<dbReference type="GO" id="GO:0005935">
    <property type="term" value="C:cellular bud neck"/>
    <property type="evidence" value="ECO:0007669"/>
    <property type="project" value="EnsemblFungi"/>
</dbReference>
<reference evidence="14" key="1">
    <citation type="submission" date="2016-11" db="EMBL/GenBank/DDBJ databases">
        <authorList>
            <person name="Guldener U."/>
        </authorList>
    </citation>
    <scope>NUCLEOTIDE SEQUENCE [LARGE SCALE GENOMIC DNA]</scope>
</reference>
<evidence type="ECO:0000256" key="1">
    <source>
        <dbReference type="ARBA" id="ARBA00022527"/>
    </source>
</evidence>
<evidence type="ECO:0000313" key="13">
    <source>
        <dbReference type="EMBL" id="SGZ41159.1"/>
    </source>
</evidence>
<feature type="compositionally biased region" description="Polar residues" evidence="11">
    <location>
        <begin position="124"/>
        <end position="141"/>
    </location>
</feature>
<evidence type="ECO:0000256" key="4">
    <source>
        <dbReference type="ARBA" id="ARBA00022741"/>
    </source>
</evidence>
<feature type="region of interest" description="Disordered" evidence="11">
    <location>
        <begin position="242"/>
        <end position="332"/>
    </location>
</feature>
<dbReference type="GO" id="GO:0006606">
    <property type="term" value="P:protein import into nucleus"/>
    <property type="evidence" value="ECO:0007669"/>
    <property type="project" value="EnsemblFungi"/>
</dbReference>
<accession>A0A1L0D214</accession>
<organism evidence="13 14">
    <name type="scientific">Hanseniaspora guilliermondii</name>
    <dbReference type="NCBI Taxonomy" id="56406"/>
    <lineage>
        <taxon>Eukaryota</taxon>
        <taxon>Fungi</taxon>
        <taxon>Dikarya</taxon>
        <taxon>Ascomycota</taxon>
        <taxon>Saccharomycotina</taxon>
        <taxon>Saccharomycetes</taxon>
        <taxon>Saccharomycodales</taxon>
        <taxon>Saccharomycodaceae</taxon>
        <taxon>Hanseniaspora</taxon>
    </lineage>
</organism>
<name>A0A1L0D214_9ASCO</name>
<evidence type="ECO:0000256" key="3">
    <source>
        <dbReference type="ARBA" id="ARBA00022679"/>
    </source>
</evidence>
<evidence type="ECO:0000256" key="6">
    <source>
        <dbReference type="ARBA" id="ARBA00022840"/>
    </source>
</evidence>
<dbReference type="AlphaFoldDB" id="A0A1L0D214"/>
<feature type="compositionally biased region" description="Polar residues" evidence="11">
    <location>
        <begin position="268"/>
        <end position="282"/>
    </location>
</feature>
<protein>
    <recommendedName>
        <fullName evidence="8">mitogen-activated protein kinase kinase</fullName>
        <ecNumber evidence="8">2.7.12.2</ecNumber>
    </recommendedName>
</protein>
<dbReference type="GO" id="GO:0004596">
    <property type="term" value="F:protein-N-terminal amino-acid acetyltransferase activity"/>
    <property type="evidence" value="ECO:0007669"/>
    <property type="project" value="EnsemblFungi"/>
</dbReference>
<feature type="domain" description="Protein kinase" evidence="12">
    <location>
        <begin position="520"/>
        <end position="789"/>
    </location>
</feature>
<keyword evidence="6 10" id="KW-0067">ATP-binding</keyword>
<dbReference type="Pfam" id="PF00069">
    <property type="entry name" value="Pkinase"/>
    <property type="match status" value="1"/>
</dbReference>
<dbReference type="InterPro" id="IPR008271">
    <property type="entry name" value="Ser/Thr_kinase_AS"/>
</dbReference>
<dbReference type="Gene3D" id="1.10.510.10">
    <property type="entry name" value="Transferase(Phosphotransferase) domain 1"/>
    <property type="match status" value="1"/>
</dbReference>
<dbReference type="GO" id="GO:0005524">
    <property type="term" value="F:ATP binding"/>
    <property type="evidence" value="ECO:0007669"/>
    <property type="project" value="UniProtKB-UniRule"/>
</dbReference>
<dbReference type="GO" id="GO:0007232">
    <property type="term" value="P:osmosensory signaling pathway via Sho1 osmosensor"/>
    <property type="evidence" value="ECO:0007669"/>
    <property type="project" value="EnsemblFungi"/>
</dbReference>
<feature type="compositionally biased region" description="Polar residues" evidence="11">
    <location>
        <begin position="825"/>
        <end position="846"/>
    </location>
</feature>
<dbReference type="SUPFAM" id="SSF56112">
    <property type="entry name" value="Protein kinase-like (PK-like)"/>
    <property type="match status" value="1"/>
</dbReference>
<dbReference type="Proteomes" id="UP000183365">
    <property type="component" value="Unassembled WGS sequence"/>
</dbReference>
<dbReference type="InterPro" id="IPR000719">
    <property type="entry name" value="Prot_kinase_dom"/>
</dbReference>
<dbReference type="PROSITE" id="PS50011">
    <property type="entry name" value="PROTEIN_KINASE_DOM"/>
    <property type="match status" value="1"/>
</dbReference>
<dbReference type="GO" id="GO:0016239">
    <property type="term" value="P:positive regulation of macroautophagy"/>
    <property type="evidence" value="ECO:0007669"/>
    <property type="project" value="EnsemblFungi"/>
</dbReference>
<gene>
    <name evidence="13" type="ORF">HGUI_03359</name>
</gene>
<evidence type="ECO:0000256" key="5">
    <source>
        <dbReference type="ARBA" id="ARBA00022777"/>
    </source>
</evidence>
<keyword evidence="14" id="KW-1185">Reference proteome</keyword>
<feature type="region of interest" description="Disordered" evidence="11">
    <location>
        <begin position="821"/>
        <end position="857"/>
    </location>
</feature>
<evidence type="ECO:0000313" key="14">
    <source>
        <dbReference type="Proteomes" id="UP000183365"/>
    </source>
</evidence>
<dbReference type="GO" id="GO:0031416">
    <property type="term" value="C:NatB complex"/>
    <property type="evidence" value="ECO:0007669"/>
    <property type="project" value="EnsemblFungi"/>
</dbReference>
<dbReference type="OrthoDB" id="10252354at2759"/>
<evidence type="ECO:0000256" key="10">
    <source>
        <dbReference type="PROSITE-ProRule" id="PRU10141"/>
    </source>
</evidence>
<dbReference type="PROSITE" id="PS00107">
    <property type="entry name" value="PROTEIN_KINASE_ATP"/>
    <property type="match status" value="1"/>
</dbReference>
<dbReference type="InterPro" id="IPR011009">
    <property type="entry name" value="Kinase-like_dom_sf"/>
</dbReference>
<keyword evidence="4 10" id="KW-0547">Nucleotide-binding</keyword>
<evidence type="ECO:0000256" key="11">
    <source>
        <dbReference type="SAM" id="MobiDB-lite"/>
    </source>
</evidence>
<dbReference type="GO" id="GO:0005934">
    <property type="term" value="C:cellular bud tip"/>
    <property type="evidence" value="ECO:0007669"/>
    <property type="project" value="EnsemblFungi"/>
</dbReference>
<dbReference type="GO" id="GO:0007015">
    <property type="term" value="P:actin filament organization"/>
    <property type="evidence" value="ECO:0007669"/>
    <property type="project" value="EnsemblFungi"/>
</dbReference>